<dbReference type="FunFam" id="3.80.10.10:FF:000766">
    <property type="entry name" value="Os05g0263100 protein"/>
    <property type="match status" value="1"/>
</dbReference>
<dbReference type="FunFam" id="3.80.10.10:FF:000298">
    <property type="entry name" value="Putative LRR receptor-like serine/threonine-protein kinase"/>
    <property type="match status" value="1"/>
</dbReference>
<reference evidence="23 24" key="1">
    <citation type="submission" date="2024-11" db="EMBL/GenBank/DDBJ databases">
        <title>Chromosome-level genome assembly of Eucalyptus globulus Labill. provides insights into its genome evolution.</title>
        <authorList>
            <person name="Li X."/>
        </authorList>
    </citation>
    <scope>NUCLEOTIDE SEQUENCE [LARGE SCALE GENOMIC DNA]</scope>
    <source>
        <strain evidence="23">CL2024</strain>
        <tissue evidence="23">Fresh tender leaves</tissue>
    </source>
</reference>
<dbReference type="Gene3D" id="3.30.200.20">
    <property type="entry name" value="Phosphorylase Kinase, domain 1"/>
    <property type="match status" value="1"/>
</dbReference>
<evidence type="ECO:0000256" key="21">
    <source>
        <dbReference type="SAM" id="Phobius"/>
    </source>
</evidence>
<keyword evidence="12 19" id="KW-0067">ATP-binding</keyword>
<evidence type="ECO:0000256" key="10">
    <source>
        <dbReference type="ARBA" id="ARBA00022741"/>
    </source>
</evidence>
<keyword evidence="8" id="KW-0732">Signal</keyword>
<dbReference type="PANTHER" id="PTHR48006">
    <property type="entry name" value="LEUCINE-RICH REPEAT-CONTAINING PROTEIN DDB_G0281931-RELATED"/>
    <property type="match status" value="1"/>
</dbReference>
<dbReference type="Proteomes" id="UP001634007">
    <property type="component" value="Unassembled WGS sequence"/>
</dbReference>
<keyword evidence="7 21" id="KW-0812">Transmembrane</keyword>
<keyword evidence="9" id="KW-0677">Repeat</keyword>
<evidence type="ECO:0000313" key="24">
    <source>
        <dbReference type="Proteomes" id="UP001634007"/>
    </source>
</evidence>
<dbReference type="SUPFAM" id="SSF52058">
    <property type="entry name" value="L domain-like"/>
    <property type="match status" value="1"/>
</dbReference>
<keyword evidence="3" id="KW-0723">Serine/threonine-protein kinase</keyword>
<dbReference type="InterPro" id="IPR011009">
    <property type="entry name" value="Kinase-like_dom_sf"/>
</dbReference>
<dbReference type="FunFam" id="1.10.510.10:FF:000044">
    <property type="entry name" value="Putative LRR receptor-like serine/threonine-protein kinase"/>
    <property type="match status" value="1"/>
</dbReference>
<dbReference type="InterPro" id="IPR055414">
    <property type="entry name" value="LRR_R13L4/SHOC2-like"/>
</dbReference>
<evidence type="ECO:0000256" key="15">
    <source>
        <dbReference type="ARBA" id="ARBA00023170"/>
    </source>
</evidence>
<dbReference type="Gene3D" id="3.80.10.10">
    <property type="entry name" value="Ribonuclease Inhibitor"/>
    <property type="match status" value="2"/>
</dbReference>
<dbReference type="PROSITE" id="PS00107">
    <property type="entry name" value="PROTEIN_KINASE_ATP"/>
    <property type="match status" value="1"/>
</dbReference>
<keyword evidence="6" id="KW-0808">Transferase</keyword>
<dbReference type="Gene3D" id="1.10.510.10">
    <property type="entry name" value="Transferase(Phosphotransferase) domain 1"/>
    <property type="match status" value="1"/>
</dbReference>
<dbReference type="CDD" id="cd14066">
    <property type="entry name" value="STKc_IRAK"/>
    <property type="match status" value="1"/>
</dbReference>
<evidence type="ECO:0000256" key="3">
    <source>
        <dbReference type="ARBA" id="ARBA00022527"/>
    </source>
</evidence>
<keyword evidence="13 21" id="KW-1133">Transmembrane helix</keyword>
<dbReference type="Pfam" id="PF23598">
    <property type="entry name" value="LRR_14"/>
    <property type="match status" value="1"/>
</dbReference>
<keyword evidence="10 19" id="KW-0547">Nucleotide-binding</keyword>
<evidence type="ECO:0000256" key="14">
    <source>
        <dbReference type="ARBA" id="ARBA00023136"/>
    </source>
</evidence>
<dbReference type="InterPro" id="IPR051824">
    <property type="entry name" value="LRR_Rcpt-Like_S/T_Kinase"/>
</dbReference>
<keyword evidence="11" id="KW-0418">Kinase</keyword>
<feature type="binding site" evidence="19">
    <location>
        <position position="728"/>
    </location>
    <ligand>
        <name>ATP</name>
        <dbReference type="ChEBI" id="CHEBI:30616"/>
    </ligand>
</feature>
<keyword evidence="4" id="KW-0597">Phosphoprotein</keyword>
<dbReference type="PANTHER" id="PTHR48006:SF62">
    <property type="entry name" value="LEUCINE-RICH REPEAT TRANSMEMBRANE PROTEIN KINASE"/>
    <property type="match status" value="1"/>
</dbReference>
<dbReference type="FunFam" id="3.30.200.20:FF:000140">
    <property type="entry name" value="Leucine-rich repeat receptor-like protein kinase"/>
    <property type="match status" value="1"/>
</dbReference>
<dbReference type="GO" id="GO:0016020">
    <property type="term" value="C:membrane"/>
    <property type="evidence" value="ECO:0007669"/>
    <property type="project" value="UniProtKB-SubCell"/>
</dbReference>
<evidence type="ECO:0000256" key="11">
    <source>
        <dbReference type="ARBA" id="ARBA00022777"/>
    </source>
</evidence>
<evidence type="ECO:0000256" key="18">
    <source>
        <dbReference type="ARBA" id="ARBA00048679"/>
    </source>
</evidence>
<dbReference type="EC" id="2.7.11.1" evidence="2"/>
<dbReference type="Pfam" id="PF11721">
    <property type="entry name" value="Malectin"/>
    <property type="match status" value="1"/>
</dbReference>
<evidence type="ECO:0000256" key="13">
    <source>
        <dbReference type="ARBA" id="ARBA00022989"/>
    </source>
</evidence>
<proteinExistence type="predicted"/>
<evidence type="ECO:0000256" key="19">
    <source>
        <dbReference type="PROSITE-ProRule" id="PRU10141"/>
    </source>
</evidence>
<keyword evidence="5" id="KW-0433">Leucine-rich repeat</keyword>
<evidence type="ECO:0000256" key="7">
    <source>
        <dbReference type="ARBA" id="ARBA00022692"/>
    </source>
</evidence>
<dbReference type="Gene3D" id="2.60.120.430">
    <property type="entry name" value="Galactose-binding lectin"/>
    <property type="match status" value="1"/>
</dbReference>
<dbReference type="InterPro" id="IPR021720">
    <property type="entry name" value="Malectin_dom"/>
</dbReference>
<evidence type="ECO:0000256" key="9">
    <source>
        <dbReference type="ARBA" id="ARBA00022737"/>
    </source>
</evidence>
<dbReference type="InterPro" id="IPR008271">
    <property type="entry name" value="Ser/Thr_kinase_AS"/>
</dbReference>
<evidence type="ECO:0000256" key="16">
    <source>
        <dbReference type="ARBA" id="ARBA00023180"/>
    </source>
</evidence>
<keyword evidence="14 21" id="KW-0472">Membrane</keyword>
<dbReference type="SMART" id="SM00220">
    <property type="entry name" value="S_TKc"/>
    <property type="match status" value="1"/>
</dbReference>
<gene>
    <name evidence="23" type="ORF">ACJRO7_010787</name>
</gene>
<comment type="catalytic activity">
    <reaction evidence="17">
        <text>L-threonyl-[protein] + ATP = O-phospho-L-threonyl-[protein] + ADP + H(+)</text>
        <dbReference type="Rhea" id="RHEA:46608"/>
        <dbReference type="Rhea" id="RHEA-COMP:11060"/>
        <dbReference type="Rhea" id="RHEA-COMP:11605"/>
        <dbReference type="ChEBI" id="CHEBI:15378"/>
        <dbReference type="ChEBI" id="CHEBI:30013"/>
        <dbReference type="ChEBI" id="CHEBI:30616"/>
        <dbReference type="ChEBI" id="CHEBI:61977"/>
        <dbReference type="ChEBI" id="CHEBI:456216"/>
        <dbReference type="EC" id="2.7.11.1"/>
    </reaction>
</comment>
<comment type="catalytic activity">
    <reaction evidence="18">
        <text>L-seryl-[protein] + ATP = O-phospho-L-seryl-[protein] + ADP + H(+)</text>
        <dbReference type="Rhea" id="RHEA:17989"/>
        <dbReference type="Rhea" id="RHEA-COMP:9863"/>
        <dbReference type="Rhea" id="RHEA-COMP:11604"/>
        <dbReference type="ChEBI" id="CHEBI:15378"/>
        <dbReference type="ChEBI" id="CHEBI:29999"/>
        <dbReference type="ChEBI" id="CHEBI:30616"/>
        <dbReference type="ChEBI" id="CHEBI:83421"/>
        <dbReference type="ChEBI" id="CHEBI:456216"/>
        <dbReference type="EC" id="2.7.11.1"/>
    </reaction>
</comment>
<dbReference type="InterPro" id="IPR001611">
    <property type="entry name" value="Leu-rich_rpt"/>
</dbReference>
<dbReference type="InterPro" id="IPR000719">
    <property type="entry name" value="Prot_kinase_dom"/>
</dbReference>
<evidence type="ECO:0000256" key="4">
    <source>
        <dbReference type="ARBA" id="ARBA00022553"/>
    </source>
</evidence>
<dbReference type="Pfam" id="PF13855">
    <property type="entry name" value="LRR_8"/>
    <property type="match status" value="1"/>
</dbReference>
<evidence type="ECO:0000256" key="2">
    <source>
        <dbReference type="ARBA" id="ARBA00012513"/>
    </source>
</evidence>
<keyword evidence="16" id="KW-0325">Glycoprotein</keyword>
<dbReference type="GO" id="GO:0005524">
    <property type="term" value="F:ATP binding"/>
    <property type="evidence" value="ECO:0007669"/>
    <property type="project" value="UniProtKB-UniRule"/>
</dbReference>
<keyword evidence="15" id="KW-0675">Receptor</keyword>
<name>A0ABD3LD21_EUCGL</name>
<feature type="region of interest" description="Disordered" evidence="20">
    <location>
        <begin position="1005"/>
        <end position="1028"/>
    </location>
</feature>
<evidence type="ECO:0000256" key="1">
    <source>
        <dbReference type="ARBA" id="ARBA00004479"/>
    </source>
</evidence>
<dbReference type="SUPFAM" id="SSF56112">
    <property type="entry name" value="Protein kinase-like (PK-like)"/>
    <property type="match status" value="1"/>
</dbReference>
<evidence type="ECO:0000256" key="20">
    <source>
        <dbReference type="SAM" id="MobiDB-lite"/>
    </source>
</evidence>
<keyword evidence="24" id="KW-1185">Reference proteome</keyword>
<sequence length="1047" mass="115185">MLGSRVVKSMESMLLPSRFSFFLFLFFASFFWVFLDMAMAQATTDPLEVKALNRVFQHWNLAAPLNEWNISGEPCSGVALSATSIDEAGYKPYIRCNCFYDNDSTCHITQLWIYSLNIVGSIPEELWSLSYLTSLNLGLNLLTGSIPGGIGNLNRMQYLSLNANAFSGELPNEIGNLHELLAVSFAENNFSGSLPLSLGNLSKLQQLYFSSSGISGAIPSSFADLTDLNILWASDNNLTGSIPDFIGNWLKLTVLRLQGNSFAGPIPSTFSKLTSLKELRVSDISSGISTLEFLADMRNLTTLVLRNNNIHGTIPPYVSNNKKLEHLDLSFNNLNGSIPDSTFTLDSLSYLFLGSNKLSGALPSKKGTSLVYIDLSYNNLSGNFPFWVKETIQSNFVANYFTAESSNSGDLPSGWICLQRPFPCRDTGVDISFAINFGGPLVKSSDGTLFEGDYNNGIGPASFFVSETKRWALSNVGIFTDATNYQFTCSTSNAILHTPEPDQALFQTARTSASSLRYYGLGLQNGNYTVNLGFAETAFPDDSQWTSRGRRLFDIYIQGILMSKDFDIRKEAGGRSFRAVEKAFNVQVFENYVEIHFFWAGKGTCCMPSRGTYGPSISAIRVSPDFTPTFPDKRKNKMPLVTGIAVGVGVALFLSTFVACYYLGIIKRPSSNQETDALRVATGALTFNYSELHSATNGFSLANKLGQGGFGIVYKGALGDGRLVAVKKLSVTSDQGNNQFLAEIATISAVQHRNLVKLYGCCVHDDERLLVYEFLENSSLNHALFGKTSLLLDWGTRYDICLGIARGLAYLHEESRVRIVHRDVKASNILLDASLNPKISDFGLAKLYNDKMTHISTKVAGTIGYLAPEYVMRGHLSEKTDVFAFGVVALEIVAGKPNFASKGAESLLEWAWQLYENECHVEIVDPRLSEFEEEQVKHVIHMALLCTQMQPSLRPPMSSVVAMLLGRTNVIPVPSKPGYLTDNMFGSFVNLMSETVTHINLHNDSPSSSLIDTGEKRSGMLPNQSYGDPESSVVKQLIELKVLHDET</sequence>
<dbReference type="InterPro" id="IPR017441">
    <property type="entry name" value="Protein_kinase_ATP_BS"/>
</dbReference>
<dbReference type="PROSITE" id="PS00108">
    <property type="entry name" value="PROTEIN_KINASE_ST"/>
    <property type="match status" value="1"/>
</dbReference>
<dbReference type="Pfam" id="PF00560">
    <property type="entry name" value="LRR_1"/>
    <property type="match status" value="1"/>
</dbReference>
<evidence type="ECO:0000259" key="22">
    <source>
        <dbReference type="PROSITE" id="PS50011"/>
    </source>
</evidence>
<comment type="subcellular location">
    <subcellularLocation>
        <location evidence="1">Membrane</location>
        <topology evidence="1">Single-pass type I membrane protein</topology>
    </subcellularLocation>
</comment>
<evidence type="ECO:0000256" key="12">
    <source>
        <dbReference type="ARBA" id="ARBA00022840"/>
    </source>
</evidence>
<feature type="domain" description="Protein kinase" evidence="22">
    <location>
        <begin position="699"/>
        <end position="971"/>
    </location>
</feature>
<evidence type="ECO:0000256" key="17">
    <source>
        <dbReference type="ARBA" id="ARBA00047899"/>
    </source>
</evidence>
<dbReference type="EMBL" id="JBJKBG010000002">
    <property type="protein sequence ID" value="KAL3749719.1"/>
    <property type="molecule type" value="Genomic_DNA"/>
</dbReference>
<evidence type="ECO:0000256" key="6">
    <source>
        <dbReference type="ARBA" id="ARBA00022679"/>
    </source>
</evidence>
<dbReference type="GO" id="GO:0004674">
    <property type="term" value="F:protein serine/threonine kinase activity"/>
    <property type="evidence" value="ECO:0007669"/>
    <property type="project" value="UniProtKB-KW"/>
</dbReference>
<dbReference type="PROSITE" id="PS51450">
    <property type="entry name" value="LRR"/>
    <property type="match status" value="1"/>
</dbReference>
<evidence type="ECO:0000256" key="5">
    <source>
        <dbReference type="ARBA" id="ARBA00022614"/>
    </source>
</evidence>
<protein>
    <recommendedName>
        <fullName evidence="2">non-specific serine/threonine protein kinase</fullName>
        <ecNumber evidence="2">2.7.11.1</ecNumber>
    </recommendedName>
</protein>
<dbReference type="AlphaFoldDB" id="A0ABD3LD21"/>
<evidence type="ECO:0000313" key="23">
    <source>
        <dbReference type="EMBL" id="KAL3749719.1"/>
    </source>
</evidence>
<dbReference type="Pfam" id="PF00069">
    <property type="entry name" value="Pkinase"/>
    <property type="match status" value="1"/>
</dbReference>
<feature type="transmembrane region" description="Helical" evidence="21">
    <location>
        <begin position="640"/>
        <end position="663"/>
    </location>
</feature>
<dbReference type="PROSITE" id="PS50011">
    <property type="entry name" value="PROTEIN_KINASE_DOM"/>
    <property type="match status" value="1"/>
</dbReference>
<accession>A0ABD3LD21</accession>
<dbReference type="InterPro" id="IPR032675">
    <property type="entry name" value="LRR_dom_sf"/>
</dbReference>
<dbReference type="FunFam" id="2.60.120.430:FF:000002">
    <property type="entry name" value="Leucine-rich repeat receptor-like protein kinase"/>
    <property type="match status" value="1"/>
</dbReference>
<comment type="caution">
    <text evidence="23">The sequence shown here is derived from an EMBL/GenBank/DDBJ whole genome shotgun (WGS) entry which is preliminary data.</text>
</comment>
<evidence type="ECO:0000256" key="8">
    <source>
        <dbReference type="ARBA" id="ARBA00022729"/>
    </source>
</evidence>
<organism evidence="23 24">
    <name type="scientific">Eucalyptus globulus</name>
    <name type="common">Tasmanian blue gum</name>
    <dbReference type="NCBI Taxonomy" id="34317"/>
    <lineage>
        <taxon>Eukaryota</taxon>
        <taxon>Viridiplantae</taxon>
        <taxon>Streptophyta</taxon>
        <taxon>Embryophyta</taxon>
        <taxon>Tracheophyta</taxon>
        <taxon>Spermatophyta</taxon>
        <taxon>Magnoliopsida</taxon>
        <taxon>eudicotyledons</taxon>
        <taxon>Gunneridae</taxon>
        <taxon>Pentapetalae</taxon>
        <taxon>rosids</taxon>
        <taxon>malvids</taxon>
        <taxon>Myrtales</taxon>
        <taxon>Myrtaceae</taxon>
        <taxon>Myrtoideae</taxon>
        <taxon>Eucalypteae</taxon>
        <taxon>Eucalyptus</taxon>
    </lineage>
</organism>